<keyword evidence="2" id="KW-1185">Reference proteome</keyword>
<dbReference type="InterPro" id="IPR029044">
    <property type="entry name" value="Nucleotide-diphossugar_trans"/>
</dbReference>
<dbReference type="EMBL" id="SLXL01000017">
    <property type="protein sequence ID" value="TCP20740.1"/>
    <property type="molecule type" value="Genomic_DNA"/>
</dbReference>
<evidence type="ECO:0000313" key="1">
    <source>
        <dbReference type="EMBL" id="TCP20740.1"/>
    </source>
</evidence>
<proteinExistence type="predicted"/>
<name>A0A4R2NHF5_RHOAD</name>
<dbReference type="AlphaFoldDB" id="A0A4R2NHF5"/>
<protein>
    <submittedName>
        <fullName evidence="1">Uncharacterized protein</fullName>
    </submittedName>
</protein>
<organism evidence="1 2">
    <name type="scientific">Rhodovulum adriaticum</name>
    <name type="common">Rhodopseudomonas adriatica</name>
    <dbReference type="NCBI Taxonomy" id="35804"/>
    <lineage>
        <taxon>Bacteria</taxon>
        <taxon>Pseudomonadati</taxon>
        <taxon>Pseudomonadota</taxon>
        <taxon>Alphaproteobacteria</taxon>
        <taxon>Rhodobacterales</taxon>
        <taxon>Paracoccaceae</taxon>
        <taxon>Rhodovulum</taxon>
    </lineage>
</organism>
<comment type="caution">
    <text evidence="1">The sequence shown here is derived from an EMBL/GenBank/DDBJ whole genome shotgun (WGS) entry which is preliminary data.</text>
</comment>
<reference evidence="1 2" key="1">
    <citation type="submission" date="2019-03" db="EMBL/GenBank/DDBJ databases">
        <title>Genomic Encyclopedia of Type Strains, Phase IV (KMG-IV): sequencing the most valuable type-strain genomes for metagenomic binning, comparative biology and taxonomic classification.</title>
        <authorList>
            <person name="Goeker M."/>
        </authorList>
    </citation>
    <scope>NUCLEOTIDE SEQUENCE [LARGE SCALE GENOMIC DNA]</scope>
    <source>
        <strain evidence="1 2">DSM 2781</strain>
    </source>
</reference>
<evidence type="ECO:0000313" key="2">
    <source>
        <dbReference type="Proteomes" id="UP000295733"/>
    </source>
</evidence>
<accession>A0A4R2NHF5</accession>
<dbReference type="SUPFAM" id="SSF53448">
    <property type="entry name" value="Nucleotide-diphospho-sugar transferases"/>
    <property type="match status" value="1"/>
</dbReference>
<sequence>MFDPAQMQTRSQDLEDAWHDAGQFYWARAASWKSCSGIFEAGAEGLPLPRYRVQDIDTEEDWCRAEWLMRAMQLGKNP</sequence>
<gene>
    <name evidence="1" type="ORF">EV656_11713</name>
</gene>
<dbReference type="Proteomes" id="UP000295733">
    <property type="component" value="Unassembled WGS sequence"/>
</dbReference>
<dbReference type="Gene3D" id="3.90.550.10">
    <property type="entry name" value="Spore Coat Polysaccharide Biosynthesis Protein SpsA, Chain A"/>
    <property type="match status" value="1"/>
</dbReference>